<dbReference type="Gene3D" id="2.30.29.30">
    <property type="entry name" value="Pleckstrin-homology domain (PH domain)/Phosphotyrosine-binding domain (PTB)"/>
    <property type="match status" value="1"/>
</dbReference>
<accession>A0A8R2NT64</accession>
<dbReference type="CDD" id="cd20815">
    <property type="entry name" value="C1_p190RhoGEF-like"/>
    <property type="match status" value="1"/>
</dbReference>
<reference evidence="9" key="2">
    <citation type="submission" date="2022-06" db="UniProtKB">
        <authorList>
            <consortium name="EnsemblMetazoa"/>
        </authorList>
    </citation>
    <scope>IDENTIFICATION</scope>
</reference>
<sequence length="1652" mass="187579">MEHFERDELDDSEEDTVTDYSQMNTATNDINSIDSTDFVLRTMPSTTLVPTISVTPHLAAGKNYPVLEENIQQLHEIHEVIQQMRDSATLGLTHMIQFCGINNSLSSSCPSLSKPLCQSELDSSSLNSSPTHTDLSSTFDSIRRHKSGYVKRKNSFNWFNMAKHCGESKENEIIRRRSWAALDDLTKNHMHSLKIVKRQKSASLSSMESETEDPFTNSTANLLTTDSTSCRRQKSNKNVGLISRRFSGTSSTHSLNETDYQNGFNKIIAKRAVETCLLQARLPLQKSVSTPSIMGTRDILNKENVSNNDVNSIPIKYKNPTHHRGRPSGTEDSETEEETLDVDSTMKRCYITPSSNNTNIPFYNLFSDMSEDQNAKRRKRGSLFFRKKKDKSKKILHSWMSPPYSNFEQSCDWCAKPLENKPALSCESCLITVHQNSCKDQVSECVKQKYGKSNLRFSSSSFQQRFYGKRQNNANQSSSPNRKFMVQFYSPWKVVATKLGVNHPEDKDDAHSHSQDGVVYSDEVSLVQFEFLNENHITAHDLETDPALGLHEEQPDSWTPTVTKDILKRLKDKEIKRQEHIYEFVLTEKHHCLTLRVMQKVFVDGLQKHFQLGDKVYRMFPRLAELTEIHIGFLKSLKEKQCSAAINNNGIVDSIADLLLDQFSNINAQRLKSSYGEFCSRHRDALDVYKVLEKDPAFFNFIKHCQANPLLKKKGIPECVLFVTQRLTKYPLLIEPLIKTSKENKIECEKLTRALKMVKDILVEVDSQVAEKEKEDRKLEIYNRMEAKSFTNFRGRKFKKSDLLSENRRLRFEGTAWLMQRHAKTQMVMVNVIVMTDVLFFILENNHKYTFFMPESNKEKENKVLKPVAGVVSLQKLLVREKAGTDTKGIYLISSNPAEPEMFELKVHKPKDKQVWIQSIRSAVNECPEEEDNGYVTFSFEERQRQLETKKNNIREIVGVLRQKDVEQALILEEKMGLQLKLLASAGVESLPIETPSYCHLVTEHQDSEKIRKEVMNAIQKVNELACSLYASGTNLSRSASSVGEHQSVTYVSPTLPKRAETFGGFDNSLSSPKNALRKLPKVVDGNENSVESGNSSPIGTPSSTRKDSKLRDGNLTWKENCSTSSSQSATTIQSSSEFPTLLALGKEQQATAMELTHHIYTLSSIISQQMTNIDSLQAELAAYKSQNLMGDPAVSSKISSSACLKYKRPVYSHNHQLEELRNLQDKFTHGKESWIKEQDSKIKDLEEKREELLRLQEQVRLEQIDVTQQREQLYLKLQILTNQGIVVSPNMQPPPVSPNQQTLNQSPSDGMHSKITDFMKWEQDSPSSAVSSSLLLIDLISATNQQKVASKVQIKQKLSYKLGHNNSNSTSDTIPNIITSPSSLCESSKNPMNLVQGSSVEILSPSGQQGPSHSRTGSSLAMMQSAQEHVQLEQNNLIQHQEQPNLKLQLLPNQGINFLKNPAVNSSSTCLKYKRPVYSLNHQLEEIRNLQEIFTYDKESWIKEWDSEIKNLKENREQLLRLKEQVHLEQIDVTQQREQLYPKLQMLTNHGIIVSPNMKPLPVSASKVQIKQKLPLKLANKLGNNNPSSTSDTLPNTTTSPSSQSPSTFQQLFPLMFCESAKYPMNPVQGSSVEILSPSSQQRPKSFTYRI</sequence>
<evidence type="ECO:0000259" key="8">
    <source>
        <dbReference type="PROSITE" id="PS50081"/>
    </source>
</evidence>
<evidence type="ECO:0000256" key="2">
    <source>
        <dbReference type="ARBA" id="ARBA00022490"/>
    </source>
</evidence>
<feature type="region of interest" description="Disordered" evidence="6">
    <location>
        <begin position="305"/>
        <end position="341"/>
    </location>
</feature>
<dbReference type="EnsemblMetazoa" id="XM_016804186.2">
    <property type="protein sequence ID" value="XP_016659675.1"/>
    <property type="gene ID" value="LOC100168913"/>
</dbReference>
<protein>
    <submittedName>
        <fullName evidence="9">Uncharacterized protein</fullName>
    </submittedName>
</protein>
<dbReference type="CDD" id="cd15789">
    <property type="entry name" value="PH_ARHGEF2_18_like"/>
    <property type="match status" value="1"/>
</dbReference>
<feature type="region of interest" description="Disordered" evidence="6">
    <location>
        <begin position="1580"/>
        <end position="1608"/>
    </location>
</feature>
<dbReference type="GO" id="GO:0005085">
    <property type="term" value="F:guanyl-nucleotide exchange factor activity"/>
    <property type="evidence" value="ECO:0007669"/>
    <property type="project" value="InterPro"/>
</dbReference>
<dbReference type="InterPro" id="IPR011993">
    <property type="entry name" value="PH-like_dom_sf"/>
</dbReference>
<evidence type="ECO:0000256" key="3">
    <source>
        <dbReference type="ARBA" id="ARBA00022553"/>
    </source>
</evidence>
<dbReference type="InterPro" id="IPR041020">
    <property type="entry name" value="PH_16"/>
</dbReference>
<dbReference type="CDD" id="cd00160">
    <property type="entry name" value="RhoGEF"/>
    <property type="match status" value="1"/>
</dbReference>
<evidence type="ECO:0000256" key="6">
    <source>
        <dbReference type="SAM" id="MobiDB-lite"/>
    </source>
</evidence>
<feature type="compositionally biased region" description="Acidic residues" evidence="6">
    <location>
        <begin position="331"/>
        <end position="341"/>
    </location>
</feature>
<keyword evidence="4" id="KW-0863">Zinc-finger</keyword>
<dbReference type="InterPro" id="IPR035899">
    <property type="entry name" value="DBL_dom_sf"/>
</dbReference>
<evidence type="ECO:0000313" key="9">
    <source>
        <dbReference type="EnsemblMetazoa" id="XP_029347399.1"/>
    </source>
</evidence>
<evidence type="ECO:0000313" key="10">
    <source>
        <dbReference type="Proteomes" id="UP000007819"/>
    </source>
</evidence>
<feature type="compositionally biased region" description="Low complexity" evidence="6">
    <location>
        <begin position="1086"/>
        <end position="1097"/>
    </location>
</feature>
<dbReference type="PROSITE" id="PS50081">
    <property type="entry name" value="ZF_DAG_PE_2"/>
    <property type="match status" value="1"/>
</dbReference>
<dbReference type="GeneID" id="100168913"/>
<feature type="coiled-coil region" evidence="5">
    <location>
        <begin position="1503"/>
        <end position="1530"/>
    </location>
</feature>
<dbReference type="Pfam" id="PF17838">
    <property type="entry name" value="PH_16"/>
    <property type="match status" value="1"/>
</dbReference>
<dbReference type="PROSITE" id="PS50010">
    <property type="entry name" value="DH_2"/>
    <property type="match status" value="1"/>
</dbReference>
<evidence type="ECO:0000256" key="4">
    <source>
        <dbReference type="ARBA" id="ARBA00022771"/>
    </source>
</evidence>
<dbReference type="InterPro" id="IPR051632">
    <property type="entry name" value="Rho_GEF"/>
</dbReference>
<keyword evidence="2" id="KW-0963">Cytoplasm</keyword>
<evidence type="ECO:0000256" key="5">
    <source>
        <dbReference type="SAM" id="Coils"/>
    </source>
</evidence>
<dbReference type="GO" id="GO:0035023">
    <property type="term" value="P:regulation of Rho protein signal transduction"/>
    <property type="evidence" value="ECO:0007669"/>
    <property type="project" value="TreeGrafter"/>
</dbReference>
<dbReference type="Gene3D" id="1.20.900.10">
    <property type="entry name" value="Dbl homology (DH) domain"/>
    <property type="match status" value="1"/>
</dbReference>
<organism evidence="9 10">
    <name type="scientific">Acyrthosiphon pisum</name>
    <name type="common">Pea aphid</name>
    <dbReference type="NCBI Taxonomy" id="7029"/>
    <lineage>
        <taxon>Eukaryota</taxon>
        <taxon>Metazoa</taxon>
        <taxon>Ecdysozoa</taxon>
        <taxon>Arthropoda</taxon>
        <taxon>Hexapoda</taxon>
        <taxon>Insecta</taxon>
        <taxon>Pterygota</taxon>
        <taxon>Neoptera</taxon>
        <taxon>Paraneoptera</taxon>
        <taxon>Hemiptera</taxon>
        <taxon>Sternorrhyncha</taxon>
        <taxon>Aphidomorpha</taxon>
        <taxon>Aphidoidea</taxon>
        <taxon>Aphididae</taxon>
        <taxon>Macrosiphini</taxon>
        <taxon>Acyrthosiphon</taxon>
    </lineage>
</organism>
<keyword evidence="4" id="KW-0479">Metal-binding</keyword>
<feature type="region of interest" description="Disordered" evidence="6">
    <location>
        <begin position="1403"/>
        <end position="1427"/>
    </location>
</feature>
<dbReference type="OrthoDB" id="28045at2759"/>
<dbReference type="RefSeq" id="XP_016659675.1">
    <property type="nucleotide sequence ID" value="XM_016804186.2"/>
</dbReference>
<dbReference type="PANTHER" id="PTHR13944">
    <property type="entry name" value="AGAP007712-PA"/>
    <property type="match status" value="1"/>
</dbReference>
<dbReference type="GO" id="GO:0005737">
    <property type="term" value="C:cytoplasm"/>
    <property type="evidence" value="ECO:0007669"/>
    <property type="project" value="UniProtKB-SubCell"/>
</dbReference>
<dbReference type="Pfam" id="PF00621">
    <property type="entry name" value="RhoGEF"/>
    <property type="match status" value="1"/>
</dbReference>
<feature type="domain" description="DH" evidence="7">
    <location>
        <begin position="576"/>
        <end position="768"/>
    </location>
</feature>
<feature type="domain" description="Phorbol-ester/DAG-type" evidence="8">
    <location>
        <begin position="396"/>
        <end position="445"/>
    </location>
</feature>
<keyword evidence="5" id="KW-0175">Coiled coil</keyword>
<dbReference type="Proteomes" id="UP000007819">
    <property type="component" value="Chromosome A3"/>
</dbReference>
<feature type="compositionally biased region" description="Low complexity" evidence="6">
    <location>
        <begin position="1123"/>
        <end position="1133"/>
    </location>
</feature>
<feature type="region of interest" description="Disordered" evidence="6">
    <location>
        <begin position="1078"/>
        <end position="1133"/>
    </location>
</feature>
<dbReference type="EnsemblMetazoa" id="XM_029491539.1">
    <property type="protein sequence ID" value="XP_029347399.1"/>
    <property type="gene ID" value="LOC100168913"/>
</dbReference>
<dbReference type="KEGG" id="api:100168913"/>
<dbReference type="SMART" id="SM00325">
    <property type="entry name" value="RhoGEF"/>
    <property type="match status" value="1"/>
</dbReference>
<dbReference type="RefSeq" id="XP_029347399.1">
    <property type="nucleotide sequence ID" value="XM_029491539.1"/>
</dbReference>
<evidence type="ECO:0000256" key="1">
    <source>
        <dbReference type="ARBA" id="ARBA00004496"/>
    </source>
</evidence>
<name>A0A8R2NT64_ACYPI</name>
<evidence type="ECO:0000259" key="7">
    <source>
        <dbReference type="PROSITE" id="PS50010"/>
    </source>
</evidence>
<keyword evidence="3" id="KW-0597">Phosphoprotein</keyword>
<dbReference type="SUPFAM" id="SSF50729">
    <property type="entry name" value="PH domain-like"/>
    <property type="match status" value="1"/>
</dbReference>
<feature type="compositionally biased region" description="Low complexity" evidence="6">
    <location>
        <begin position="1585"/>
        <end position="1608"/>
    </location>
</feature>
<proteinExistence type="predicted"/>
<comment type="subcellular location">
    <subcellularLocation>
        <location evidence="1">Cytoplasm</location>
    </subcellularLocation>
</comment>
<feature type="coiled-coil region" evidence="5">
    <location>
        <begin position="1236"/>
        <end position="1266"/>
    </location>
</feature>
<keyword evidence="10" id="KW-1185">Reference proteome</keyword>
<dbReference type="SUPFAM" id="SSF48065">
    <property type="entry name" value="DBL homology domain (DH-domain)"/>
    <property type="match status" value="1"/>
</dbReference>
<reference evidence="10" key="1">
    <citation type="submission" date="2010-06" db="EMBL/GenBank/DDBJ databases">
        <authorList>
            <person name="Jiang H."/>
            <person name="Abraham K."/>
            <person name="Ali S."/>
            <person name="Alsbrooks S.L."/>
            <person name="Anim B.N."/>
            <person name="Anosike U.S."/>
            <person name="Attaway T."/>
            <person name="Bandaranaike D.P."/>
            <person name="Battles P.K."/>
            <person name="Bell S.N."/>
            <person name="Bell A.V."/>
            <person name="Beltran B."/>
            <person name="Bickham C."/>
            <person name="Bustamante Y."/>
            <person name="Caleb T."/>
            <person name="Canada A."/>
            <person name="Cardenas V."/>
            <person name="Carter K."/>
            <person name="Chacko J."/>
            <person name="Chandrabose M.N."/>
            <person name="Chavez D."/>
            <person name="Chavez A."/>
            <person name="Chen L."/>
            <person name="Chu H.-S."/>
            <person name="Claassen K.J."/>
            <person name="Cockrell R."/>
            <person name="Collins M."/>
            <person name="Cooper J.A."/>
            <person name="Cree A."/>
            <person name="Curry S.M."/>
            <person name="Da Y."/>
            <person name="Dao M.D."/>
            <person name="Das B."/>
            <person name="Davila M.-L."/>
            <person name="Davy-Carroll L."/>
            <person name="Denson S."/>
            <person name="Dinh H."/>
            <person name="Ebong V.E."/>
            <person name="Edwards J.R."/>
            <person name="Egan A."/>
            <person name="El-Daye J."/>
            <person name="Escobedo L."/>
            <person name="Fernandez S."/>
            <person name="Fernando P.R."/>
            <person name="Flagg N."/>
            <person name="Forbes L.D."/>
            <person name="Fowler R.G."/>
            <person name="Fu Q."/>
            <person name="Gabisi R.A."/>
            <person name="Ganer J."/>
            <person name="Garbino Pronczuk A."/>
            <person name="Garcia R.M."/>
            <person name="Garner T."/>
            <person name="Garrett T.E."/>
            <person name="Gonzalez D.A."/>
            <person name="Hamid H."/>
            <person name="Hawkins E.S."/>
            <person name="Hirani K."/>
            <person name="Hogues M.E."/>
            <person name="Hollins B."/>
            <person name="Hsiao C.-H."/>
            <person name="Jabil R."/>
            <person name="James M.L."/>
            <person name="Jhangiani S.N."/>
            <person name="Johnson B."/>
            <person name="Johnson Q."/>
            <person name="Joshi V."/>
            <person name="Kalu J.B."/>
            <person name="Kam C."/>
            <person name="Kashfia A."/>
            <person name="Keebler J."/>
            <person name="Kisamo H."/>
            <person name="Kovar C.L."/>
            <person name="Lago L.A."/>
            <person name="Lai C.-Y."/>
            <person name="Laidlaw J."/>
            <person name="Lara F."/>
            <person name="Le T.-K."/>
            <person name="Lee S.L."/>
            <person name="Legall F.H."/>
            <person name="Lemon S.J."/>
            <person name="Lewis L.R."/>
            <person name="Li B."/>
            <person name="Liu Y."/>
            <person name="Liu Y.-S."/>
            <person name="Lopez J."/>
            <person name="Lozado R.J."/>
            <person name="Lu J."/>
            <person name="Madu R.C."/>
            <person name="Maheshwari M."/>
            <person name="Maheshwari R."/>
            <person name="Malloy K."/>
            <person name="Martinez E."/>
            <person name="Mathew T."/>
            <person name="Mercado I.C."/>
            <person name="Mercado C."/>
            <person name="Meyer B."/>
            <person name="Montgomery K."/>
            <person name="Morgan M.B."/>
            <person name="Munidasa M."/>
            <person name="Nazareth L.V."/>
            <person name="Nelson J."/>
            <person name="Ng B.M."/>
            <person name="Nguyen N.B."/>
            <person name="Nguyen P.Q."/>
            <person name="Nguyen T."/>
            <person name="Obregon M."/>
            <person name="Okwuonu G.O."/>
            <person name="Onwere C.G."/>
            <person name="Orozco G."/>
            <person name="Parra A."/>
            <person name="Patel S."/>
            <person name="Patil S."/>
            <person name="Perez A."/>
            <person name="Perez Y."/>
            <person name="Pham C."/>
            <person name="Primus E.L."/>
            <person name="Pu L.-L."/>
            <person name="Puazo M."/>
            <person name="Qin X."/>
            <person name="Quiroz J.B."/>
            <person name="Reese J."/>
            <person name="Richards S."/>
            <person name="Rives C.M."/>
            <person name="Robberts R."/>
            <person name="Ruiz S.J."/>
            <person name="Ruiz M.J."/>
            <person name="Santibanez J."/>
            <person name="Schneider B.W."/>
            <person name="Sisson I."/>
            <person name="Smith M."/>
            <person name="Sodergren E."/>
            <person name="Song X.-Z."/>
            <person name="Song B.B."/>
            <person name="Summersgill H."/>
            <person name="Thelus R."/>
            <person name="Thornton R.D."/>
            <person name="Trejos Z.Y."/>
            <person name="Usmani K."/>
            <person name="Vattathil S."/>
            <person name="Villasana D."/>
            <person name="Walker D.L."/>
            <person name="Wang S."/>
            <person name="Wang K."/>
            <person name="White C.S."/>
            <person name="Williams A.C."/>
            <person name="Williamson J."/>
            <person name="Wilson K."/>
            <person name="Woghiren I.O."/>
            <person name="Woodworth J.R."/>
            <person name="Worley K.C."/>
            <person name="Wright R.A."/>
            <person name="Wu W."/>
            <person name="Young L."/>
            <person name="Zhang L."/>
            <person name="Zhang J."/>
            <person name="Zhu Y."/>
            <person name="Muzny D.M."/>
            <person name="Weinstock G."/>
            <person name="Gibbs R.A."/>
        </authorList>
    </citation>
    <scope>NUCLEOTIDE SEQUENCE [LARGE SCALE GENOMIC DNA]</scope>
    <source>
        <strain evidence="10">LSR1</strain>
    </source>
</reference>
<keyword evidence="4" id="KW-0862">Zinc</keyword>
<dbReference type="InterPro" id="IPR000219">
    <property type="entry name" value="DH_dom"/>
</dbReference>
<dbReference type="InterPro" id="IPR002219">
    <property type="entry name" value="PKC_DAG/PE"/>
</dbReference>
<dbReference type="PANTHER" id="PTHR13944:SF21">
    <property type="entry name" value="CYSTS, ISOFORM C"/>
    <property type="match status" value="1"/>
</dbReference>
<dbReference type="GO" id="GO:0008270">
    <property type="term" value="F:zinc ion binding"/>
    <property type="evidence" value="ECO:0007669"/>
    <property type="project" value="UniProtKB-KW"/>
</dbReference>